<proteinExistence type="predicted"/>
<accession>A0ABU8FFH8</accession>
<dbReference type="EMBL" id="JBAWSX010000004">
    <property type="protein sequence ID" value="MEI4801444.1"/>
    <property type="molecule type" value="Genomic_DNA"/>
</dbReference>
<dbReference type="Proteomes" id="UP001372526">
    <property type="component" value="Unassembled WGS sequence"/>
</dbReference>
<evidence type="ECO:0000313" key="2">
    <source>
        <dbReference type="Proteomes" id="UP001372526"/>
    </source>
</evidence>
<keyword evidence="1" id="KW-0489">Methyltransferase</keyword>
<dbReference type="GO" id="GO:0032259">
    <property type="term" value="P:methylation"/>
    <property type="evidence" value="ECO:0007669"/>
    <property type="project" value="UniProtKB-KW"/>
</dbReference>
<dbReference type="InterPro" id="IPR027612">
    <property type="entry name" value="Put_MTase_LIC12133"/>
</dbReference>
<name>A0ABU8FFH8_9BACI</name>
<evidence type="ECO:0000313" key="1">
    <source>
        <dbReference type="EMBL" id="MEI4801444.1"/>
    </source>
</evidence>
<organism evidence="1 2">
    <name type="scientific">Bacillus bruguierae</name>
    <dbReference type="NCBI Taxonomy" id="3127667"/>
    <lineage>
        <taxon>Bacteria</taxon>
        <taxon>Bacillati</taxon>
        <taxon>Bacillota</taxon>
        <taxon>Bacilli</taxon>
        <taxon>Bacillales</taxon>
        <taxon>Bacillaceae</taxon>
        <taxon>Bacillus</taxon>
    </lineage>
</organism>
<dbReference type="GO" id="GO:0008168">
    <property type="term" value="F:methyltransferase activity"/>
    <property type="evidence" value="ECO:0007669"/>
    <property type="project" value="UniProtKB-KW"/>
</dbReference>
<keyword evidence="2" id="KW-1185">Reference proteome</keyword>
<gene>
    <name evidence="1" type="ORF">WAZ07_08910</name>
</gene>
<reference evidence="1 2" key="1">
    <citation type="submission" date="2024-01" db="EMBL/GenBank/DDBJ databases">
        <title>Seven novel Bacillus-like species.</title>
        <authorList>
            <person name="Liu G."/>
        </authorList>
    </citation>
    <scope>NUCLEOTIDE SEQUENCE [LARGE SCALE GENOMIC DNA]</scope>
    <source>
        <strain evidence="1 2">FJAT-51639</strain>
    </source>
</reference>
<dbReference type="RefSeq" id="WP_336472145.1">
    <property type="nucleotide sequence ID" value="NZ_JBAWSX010000004.1"/>
</dbReference>
<dbReference type="EC" id="2.1.1.-" evidence="1"/>
<sequence length="249" mass="29746">MSEVQYGFCGNYGSWEEALQHSRGYDDPAILEKVKHALLKVKSGESVYERDSVLFDEVQYSYPLLTYLLFIASENRQRLSILDFGGSLGSSYFQCRKFMRHLRKLKWNIVEQKHYVECGRERFQDDVLKFYDRIEECCNAESPDVILLSGVFQCLENPYEVLSEVMGYEFEYIIFDRTPFINQPDRITVQRVPPEIYESSYPIWFFNYDRFHNFFNDRYELIDETDSFEKDQLEDGVHSQSKVMLFRRL</sequence>
<dbReference type="NCBIfam" id="TIGR04325">
    <property type="entry name" value="MTase_LIC12133"/>
    <property type="match status" value="1"/>
</dbReference>
<comment type="caution">
    <text evidence="1">The sequence shown here is derived from an EMBL/GenBank/DDBJ whole genome shotgun (WGS) entry which is preliminary data.</text>
</comment>
<protein>
    <submittedName>
        <fullName evidence="1">Methyltransferase, TIGR04325 family</fullName>
        <ecNumber evidence="1">2.1.1.-</ecNumber>
    </submittedName>
</protein>
<keyword evidence="1" id="KW-0808">Transferase</keyword>